<sequence length="148" mass="15752">MEIDAQRRRGKFWDAIEGRAPMPPAAALLGWELVAIDPDQGTIEVAFEAGEQFLNPVGVVQGGFLAAMLDDTLGPALVATLPEDQFAPTLDLHVQFLRPARPGRIVGHGRIVQRGRDVCYLAGELIGPDGKTVAVATATALIQTVRSG</sequence>
<name>A0A939PTS8_9ACTN</name>
<dbReference type="AlphaFoldDB" id="A0A939PTS8"/>
<dbReference type="NCBIfam" id="TIGR00369">
    <property type="entry name" value="unchar_dom_1"/>
    <property type="match status" value="1"/>
</dbReference>
<organism evidence="4 5">
    <name type="scientific">Actinomadura barringtoniae</name>
    <dbReference type="NCBI Taxonomy" id="1427535"/>
    <lineage>
        <taxon>Bacteria</taxon>
        <taxon>Bacillati</taxon>
        <taxon>Actinomycetota</taxon>
        <taxon>Actinomycetes</taxon>
        <taxon>Streptosporangiales</taxon>
        <taxon>Thermomonosporaceae</taxon>
        <taxon>Actinomadura</taxon>
    </lineage>
</organism>
<comment type="similarity">
    <text evidence="1">Belongs to the thioesterase PaaI family.</text>
</comment>
<dbReference type="RefSeq" id="WP_208262868.1">
    <property type="nucleotide sequence ID" value="NZ_JAGEOJ010000028.1"/>
</dbReference>
<dbReference type="Proteomes" id="UP000669179">
    <property type="component" value="Unassembled WGS sequence"/>
</dbReference>
<evidence type="ECO:0000256" key="1">
    <source>
        <dbReference type="ARBA" id="ARBA00008324"/>
    </source>
</evidence>
<protein>
    <submittedName>
        <fullName evidence="4">PaaI family thioesterase</fullName>
    </submittedName>
</protein>
<evidence type="ECO:0000313" key="5">
    <source>
        <dbReference type="Proteomes" id="UP000669179"/>
    </source>
</evidence>
<evidence type="ECO:0000259" key="3">
    <source>
        <dbReference type="Pfam" id="PF03061"/>
    </source>
</evidence>
<dbReference type="CDD" id="cd03443">
    <property type="entry name" value="PaaI_thioesterase"/>
    <property type="match status" value="1"/>
</dbReference>
<dbReference type="PANTHER" id="PTHR21660:SF1">
    <property type="entry name" value="ACYL-COENZYME A THIOESTERASE 13"/>
    <property type="match status" value="1"/>
</dbReference>
<accession>A0A939PTS8</accession>
<keyword evidence="2" id="KW-0378">Hydrolase</keyword>
<evidence type="ECO:0000256" key="2">
    <source>
        <dbReference type="ARBA" id="ARBA00022801"/>
    </source>
</evidence>
<dbReference type="InterPro" id="IPR006683">
    <property type="entry name" value="Thioestr_dom"/>
</dbReference>
<comment type="caution">
    <text evidence="4">The sequence shown here is derived from an EMBL/GenBank/DDBJ whole genome shotgun (WGS) entry which is preliminary data.</text>
</comment>
<dbReference type="InterPro" id="IPR029069">
    <property type="entry name" value="HotDog_dom_sf"/>
</dbReference>
<dbReference type="InterPro" id="IPR039298">
    <property type="entry name" value="ACOT13"/>
</dbReference>
<feature type="domain" description="Thioesterase" evidence="3">
    <location>
        <begin position="58"/>
        <end position="133"/>
    </location>
</feature>
<proteinExistence type="inferred from homology"/>
<evidence type="ECO:0000313" key="4">
    <source>
        <dbReference type="EMBL" id="MBO2454636.1"/>
    </source>
</evidence>
<gene>
    <name evidence="4" type="ORF">J4573_46640</name>
</gene>
<keyword evidence="5" id="KW-1185">Reference proteome</keyword>
<reference evidence="4" key="1">
    <citation type="submission" date="2021-03" db="EMBL/GenBank/DDBJ databases">
        <authorList>
            <person name="Kanchanasin P."/>
            <person name="Saeng-In P."/>
            <person name="Phongsopitanun W."/>
            <person name="Yuki M."/>
            <person name="Kudo T."/>
            <person name="Ohkuma M."/>
            <person name="Tanasupawat S."/>
        </authorList>
    </citation>
    <scope>NUCLEOTIDE SEQUENCE</scope>
    <source>
        <strain evidence="4">GKU 128</strain>
    </source>
</reference>
<dbReference type="Pfam" id="PF03061">
    <property type="entry name" value="4HBT"/>
    <property type="match status" value="1"/>
</dbReference>
<dbReference type="InterPro" id="IPR003736">
    <property type="entry name" value="PAAI_dom"/>
</dbReference>
<dbReference type="Gene3D" id="3.10.129.10">
    <property type="entry name" value="Hotdog Thioesterase"/>
    <property type="match status" value="1"/>
</dbReference>
<dbReference type="GO" id="GO:0047617">
    <property type="term" value="F:fatty acyl-CoA hydrolase activity"/>
    <property type="evidence" value="ECO:0007669"/>
    <property type="project" value="InterPro"/>
</dbReference>
<dbReference type="PANTHER" id="PTHR21660">
    <property type="entry name" value="THIOESTERASE SUPERFAMILY MEMBER-RELATED"/>
    <property type="match status" value="1"/>
</dbReference>
<dbReference type="SUPFAM" id="SSF54637">
    <property type="entry name" value="Thioesterase/thiol ester dehydrase-isomerase"/>
    <property type="match status" value="1"/>
</dbReference>
<dbReference type="EMBL" id="JAGEOJ010000028">
    <property type="protein sequence ID" value="MBO2454636.1"/>
    <property type="molecule type" value="Genomic_DNA"/>
</dbReference>